<sequence>MKHSIIFLVALISPGAFTVSPAVEQPFVVYERGAKVSRADIKHDNTSNDRIIQIEALNVSGGSISMGRSNPVLPPANISSIISVNGSYVMTRDVRRSGRGVVIQLLNVVYPYRARLTISEQIFEFEVKQPGFWKINIVVSQ</sequence>
<name>A0A1T5ES08_9SPHI</name>
<accession>A0A1T5ES08</accession>
<keyword evidence="1" id="KW-0732">Signal</keyword>
<evidence type="ECO:0000313" key="3">
    <source>
        <dbReference type="Proteomes" id="UP000189981"/>
    </source>
</evidence>
<dbReference type="STRING" id="572036.SAMN05661099_3154"/>
<evidence type="ECO:0000313" key="2">
    <source>
        <dbReference type="EMBL" id="SKB86480.1"/>
    </source>
</evidence>
<dbReference type="Proteomes" id="UP000189981">
    <property type="component" value="Unassembled WGS sequence"/>
</dbReference>
<reference evidence="3" key="1">
    <citation type="submission" date="2017-02" db="EMBL/GenBank/DDBJ databases">
        <authorList>
            <person name="Varghese N."/>
            <person name="Submissions S."/>
        </authorList>
    </citation>
    <scope>NUCLEOTIDE SEQUENCE [LARGE SCALE GENOMIC DNA]</scope>
    <source>
        <strain evidence="3">DSM 22385</strain>
    </source>
</reference>
<dbReference type="RefSeq" id="WP_079703662.1">
    <property type="nucleotide sequence ID" value="NZ_FUYR01000004.1"/>
</dbReference>
<keyword evidence="3" id="KW-1185">Reference proteome</keyword>
<dbReference type="EMBL" id="FUYR01000004">
    <property type="protein sequence ID" value="SKB86480.1"/>
    <property type="molecule type" value="Genomic_DNA"/>
</dbReference>
<organism evidence="2 3">
    <name type="scientific">Daejeonella lutea</name>
    <dbReference type="NCBI Taxonomy" id="572036"/>
    <lineage>
        <taxon>Bacteria</taxon>
        <taxon>Pseudomonadati</taxon>
        <taxon>Bacteroidota</taxon>
        <taxon>Sphingobacteriia</taxon>
        <taxon>Sphingobacteriales</taxon>
        <taxon>Sphingobacteriaceae</taxon>
        <taxon>Daejeonella</taxon>
    </lineage>
</organism>
<dbReference type="AlphaFoldDB" id="A0A1T5ES08"/>
<protein>
    <submittedName>
        <fullName evidence="2">Uncharacterized protein</fullName>
    </submittedName>
</protein>
<feature type="signal peptide" evidence="1">
    <location>
        <begin position="1"/>
        <end position="18"/>
    </location>
</feature>
<proteinExistence type="predicted"/>
<evidence type="ECO:0000256" key="1">
    <source>
        <dbReference type="SAM" id="SignalP"/>
    </source>
</evidence>
<feature type="chain" id="PRO_5010575782" evidence="1">
    <location>
        <begin position="19"/>
        <end position="141"/>
    </location>
</feature>
<gene>
    <name evidence="2" type="ORF">SAMN05661099_3154</name>
</gene>